<organism evidence="3 4">
    <name type="scientific">Flavobacterium artemisiae</name>
    <dbReference type="NCBI Taxonomy" id="2126556"/>
    <lineage>
        <taxon>Bacteria</taxon>
        <taxon>Pseudomonadati</taxon>
        <taxon>Bacteroidota</taxon>
        <taxon>Flavobacteriia</taxon>
        <taxon>Flavobacteriales</taxon>
        <taxon>Flavobacteriaceae</taxon>
        <taxon>Flavobacterium</taxon>
    </lineage>
</organism>
<proteinExistence type="predicted"/>
<dbReference type="EMBL" id="JBHUDZ010000012">
    <property type="protein sequence ID" value="MFD1604145.1"/>
    <property type="molecule type" value="Genomic_DNA"/>
</dbReference>
<feature type="domain" description="Fibronectin type-III" evidence="2">
    <location>
        <begin position="408"/>
        <end position="494"/>
    </location>
</feature>
<dbReference type="Gene3D" id="2.60.40.10">
    <property type="entry name" value="Immunoglobulins"/>
    <property type="match status" value="2"/>
</dbReference>
<dbReference type="CDD" id="cd22641">
    <property type="entry name" value="C24-like"/>
    <property type="match status" value="1"/>
</dbReference>
<dbReference type="InterPro" id="IPR013783">
    <property type="entry name" value="Ig-like_fold"/>
</dbReference>
<sequence>MKQVNFTHAGGFPLEQETLERLQTAYRSELYEAIKKHLSIETNVNYIVAPATPNTKGWAIIHQDETDENGNAVGILYPIKKKTPTSYLKTTRKSTNLIYGDGSSQTAYYDYEAEYVDAMGNPYADDIEIVIYYNLAGFETVKDIKAIETILDSIDANIKAIKTNITNVEGNIESIENEINTINQTYLPINGSKAMEGDLKLGNHHLYLRNNLNIGNSNNFLSINNESQVVVNNTIIQTLIDKVTDLERKTATSTAFPIGMVAIWGKPAPIPEGWEEYIPLRGKMPVGLYNPSQNERVVQIGQKNYYQNLTYYYNENGDLVWPFETLGDEGGHVAKNLSIDEMPKHSHGLGLGTGGANSDGGSDFVKNSTTGTTFTTKETGIGKAFPLMSPYRVVQFIEYKGTTSDTTSPRNLTATNISSTTLTLSWDAPTDFSGVTNYLLYKDGSHVETLSNVTTYNVKSLTSGVKYNFYVIAKNAAGNLSGTSNKIDVTTILDAASPTAPTITDYSVETNYITFSWSASTDDVGVAEYVVYRRTYNGDVSESYLGTPDNFCTVFGSFNTIYYFRVRAKDATGKLSAYSNEITVAMGSGGSSGGGGCFDIESLVTMASGQSKKLKNIVAGDKLHGLTFPNEIDESDGDYMLWNGKLSEAAKAEVTVVNKRTSIQPNYFEIKTADNTIKVTGLHPLLITEDGENLRWVCTKNVVETMFLIDKTGKTKAIESITFKEEPLEVALLDVEDVDNYIISGITAHNNKEEIEPNP</sequence>
<gene>
    <name evidence="3" type="ORF">ACFSC2_15495</name>
</gene>
<keyword evidence="1" id="KW-0175">Coiled coil</keyword>
<dbReference type="SUPFAM" id="SSF51294">
    <property type="entry name" value="Hedgehog/intein (Hint) domain"/>
    <property type="match status" value="1"/>
</dbReference>
<dbReference type="CDD" id="cd00063">
    <property type="entry name" value="FN3"/>
    <property type="match status" value="2"/>
</dbReference>
<dbReference type="SMART" id="SM00306">
    <property type="entry name" value="HintN"/>
    <property type="match status" value="1"/>
</dbReference>
<dbReference type="SMART" id="SM00060">
    <property type="entry name" value="FN3"/>
    <property type="match status" value="2"/>
</dbReference>
<feature type="domain" description="Fibronectin type-III" evidence="2">
    <location>
        <begin position="497"/>
        <end position="589"/>
    </location>
</feature>
<dbReference type="Gene3D" id="2.170.16.10">
    <property type="entry name" value="Hedgehog/Intein (Hint) domain"/>
    <property type="match status" value="1"/>
</dbReference>
<comment type="caution">
    <text evidence="3">The sequence shown here is derived from an EMBL/GenBank/DDBJ whole genome shotgun (WGS) entry which is preliminary data.</text>
</comment>
<dbReference type="InterPro" id="IPR036844">
    <property type="entry name" value="Hint_dom_sf"/>
</dbReference>
<reference evidence="4" key="1">
    <citation type="journal article" date="2019" name="Int. J. Syst. Evol. Microbiol.">
        <title>The Global Catalogue of Microorganisms (GCM) 10K type strain sequencing project: providing services to taxonomists for standard genome sequencing and annotation.</title>
        <authorList>
            <consortium name="The Broad Institute Genomics Platform"/>
            <consortium name="The Broad Institute Genome Sequencing Center for Infectious Disease"/>
            <person name="Wu L."/>
            <person name="Ma J."/>
        </authorList>
    </citation>
    <scope>NUCLEOTIDE SEQUENCE [LARGE SCALE GENOMIC DNA]</scope>
    <source>
        <strain evidence="4">CCUG 70865</strain>
    </source>
</reference>
<accession>A0ABW4HHM1</accession>
<evidence type="ECO:0000256" key="1">
    <source>
        <dbReference type="SAM" id="Coils"/>
    </source>
</evidence>
<dbReference type="Proteomes" id="UP001597138">
    <property type="component" value="Unassembled WGS sequence"/>
</dbReference>
<dbReference type="InterPro" id="IPR003587">
    <property type="entry name" value="Hint_dom_N"/>
</dbReference>
<evidence type="ECO:0000259" key="2">
    <source>
        <dbReference type="PROSITE" id="PS50853"/>
    </source>
</evidence>
<evidence type="ECO:0000313" key="3">
    <source>
        <dbReference type="EMBL" id="MFD1604145.1"/>
    </source>
</evidence>
<dbReference type="RefSeq" id="WP_379814474.1">
    <property type="nucleotide sequence ID" value="NZ_JBHUDZ010000012.1"/>
</dbReference>
<dbReference type="InterPro" id="IPR036116">
    <property type="entry name" value="FN3_sf"/>
</dbReference>
<feature type="coiled-coil region" evidence="1">
    <location>
        <begin position="158"/>
        <end position="185"/>
    </location>
</feature>
<dbReference type="PANTHER" id="PTHR46957:SF3">
    <property type="entry name" value="CYTOKINE RECEPTOR"/>
    <property type="match status" value="1"/>
</dbReference>
<dbReference type="InterPro" id="IPR050713">
    <property type="entry name" value="RTP_Phos/Ushers"/>
</dbReference>
<dbReference type="InterPro" id="IPR003961">
    <property type="entry name" value="FN3_dom"/>
</dbReference>
<dbReference type="SUPFAM" id="SSF49265">
    <property type="entry name" value="Fibronectin type III"/>
    <property type="match status" value="1"/>
</dbReference>
<evidence type="ECO:0000313" key="4">
    <source>
        <dbReference type="Proteomes" id="UP001597138"/>
    </source>
</evidence>
<name>A0ABW4HHM1_9FLAO</name>
<keyword evidence="4" id="KW-1185">Reference proteome</keyword>
<dbReference type="CDD" id="cd00081">
    <property type="entry name" value="Hint"/>
    <property type="match status" value="1"/>
</dbReference>
<dbReference type="PROSITE" id="PS50853">
    <property type="entry name" value="FN3"/>
    <property type="match status" value="2"/>
</dbReference>
<protein>
    <submittedName>
        <fullName evidence="3">Fibronectin type III domain-containing protein</fullName>
    </submittedName>
</protein>
<dbReference type="PANTHER" id="PTHR46957">
    <property type="entry name" value="CYTOKINE RECEPTOR"/>
    <property type="match status" value="1"/>
</dbReference>
<dbReference type="Pfam" id="PF00041">
    <property type="entry name" value="fn3"/>
    <property type="match status" value="1"/>
</dbReference>